<comment type="subcellular location">
    <subcellularLocation>
        <location evidence="1">Secreted</location>
    </subcellularLocation>
</comment>
<dbReference type="AlphaFoldDB" id="V4AF83"/>
<dbReference type="OMA" id="CIGSHEV"/>
<dbReference type="PROSITE" id="PS50871">
    <property type="entry name" value="C1Q"/>
    <property type="match status" value="1"/>
</dbReference>
<dbReference type="CTD" id="20239226"/>
<dbReference type="InterPro" id="IPR008983">
    <property type="entry name" value="Tumour_necrosis_fac-like_dom"/>
</dbReference>
<dbReference type="Gene3D" id="2.60.120.40">
    <property type="match status" value="1"/>
</dbReference>
<protein>
    <recommendedName>
        <fullName evidence="4">C1q domain-containing protein</fullName>
    </recommendedName>
</protein>
<dbReference type="RefSeq" id="XP_009057315.1">
    <property type="nucleotide sequence ID" value="XM_009059067.1"/>
</dbReference>
<dbReference type="SUPFAM" id="SSF49842">
    <property type="entry name" value="TNF-like"/>
    <property type="match status" value="1"/>
</dbReference>
<dbReference type="Pfam" id="PF00386">
    <property type="entry name" value="C1q"/>
    <property type="match status" value="1"/>
</dbReference>
<dbReference type="PANTHER" id="PTHR22923:SF116">
    <property type="entry name" value="C1Q DOMAIN-CONTAINING PROTEIN"/>
    <property type="match status" value="1"/>
</dbReference>
<gene>
    <name evidence="5" type="ORF">LOTGIDRAFT_163012</name>
</gene>
<dbReference type="OrthoDB" id="6121032at2759"/>
<organism evidence="5 6">
    <name type="scientific">Lottia gigantea</name>
    <name type="common">Giant owl limpet</name>
    <dbReference type="NCBI Taxonomy" id="225164"/>
    <lineage>
        <taxon>Eukaryota</taxon>
        <taxon>Metazoa</taxon>
        <taxon>Spiralia</taxon>
        <taxon>Lophotrochozoa</taxon>
        <taxon>Mollusca</taxon>
        <taxon>Gastropoda</taxon>
        <taxon>Patellogastropoda</taxon>
        <taxon>Lottioidea</taxon>
        <taxon>Lottiidae</taxon>
        <taxon>Lottia</taxon>
    </lineage>
</organism>
<evidence type="ECO:0000313" key="6">
    <source>
        <dbReference type="Proteomes" id="UP000030746"/>
    </source>
</evidence>
<keyword evidence="6" id="KW-1185">Reference proteome</keyword>
<dbReference type="EMBL" id="KB202163">
    <property type="protein sequence ID" value="ESO92006.1"/>
    <property type="molecule type" value="Genomic_DNA"/>
</dbReference>
<dbReference type="InterPro" id="IPR050822">
    <property type="entry name" value="Cerebellin_Synaptic_Org"/>
</dbReference>
<dbReference type="HOGENOM" id="CLU_001074_8_3_1"/>
<dbReference type="KEGG" id="lgi:LOTGIDRAFT_163012"/>
<name>V4AF83_LOTGI</name>
<dbReference type="InterPro" id="IPR001073">
    <property type="entry name" value="C1q_dom"/>
</dbReference>
<feature type="domain" description="C1q" evidence="4">
    <location>
        <begin position="27"/>
        <end position="164"/>
    </location>
</feature>
<evidence type="ECO:0000256" key="1">
    <source>
        <dbReference type="ARBA" id="ARBA00004613"/>
    </source>
</evidence>
<sequence>MNRHKFGVSLHFTPTQSPRYTSYGNVKVGPNVHFFARMSGTKTLNMNSIVVFDEEIDDYDNNYNRGDGIFVAPVTGFYQFSWTLFTASKKNIYTELRVDNFVIDVAYDYSSAGSTSVSKTVICKVKKGNHVWIQTGGQYSENYFYKYVGSKNSFMGLLLHEANS</sequence>
<dbReference type="GO" id="GO:0005576">
    <property type="term" value="C:extracellular region"/>
    <property type="evidence" value="ECO:0007669"/>
    <property type="project" value="UniProtKB-SubCell"/>
</dbReference>
<keyword evidence="2" id="KW-0964">Secreted</keyword>
<dbReference type="Proteomes" id="UP000030746">
    <property type="component" value="Unassembled WGS sequence"/>
</dbReference>
<dbReference type="PRINTS" id="PR00007">
    <property type="entry name" value="COMPLEMNTC1Q"/>
</dbReference>
<evidence type="ECO:0000313" key="5">
    <source>
        <dbReference type="EMBL" id="ESO92006.1"/>
    </source>
</evidence>
<dbReference type="PANTHER" id="PTHR22923">
    <property type="entry name" value="CEREBELLIN-RELATED"/>
    <property type="match status" value="1"/>
</dbReference>
<dbReference type="GeneID" id="20239226"/>
<keyword evidence="3" id="KW-0732">Signal</keyword>
<evidence type="ECO:0000256" key="2">
    <source>
        <dbReference type="ARBA" id="ARBA00022525"/>
    </source>
</evidence>
<reference evidence="5 6" key="1">
    <citation type="journal article" date="2013" name="Nature">
        <title>Insights into bilaterian evolution from three spiralian genomes.</title>
        <authorList>
            <person name="Simakov O."/>
            <person name="Marletaz F."/>
            <person name="Cho S.J."/>
            <person name="Edsinger-Gonzales E."/>
            <person name="Havlak P."/>
            <person name="Hellsten U."/>
            <person name="Kuo D.H."/>
            <person name="Larsson T."/>
            <person name="Lv J."/>
            <person name="Arendt D."/>
            <person name="Savage R."/>
            <person name="Osoegawa K."/>
            <person name="de Jong P."/>
            <person name="Grimwood J."/>
            <person name="Chapman J.A."/>
            <person name="Shapiro H."/>
            <person name="Aerts A."/>
            <person name="Otillar R.P."/>
            <person name="Terry A.Y."/>
            <person name="Boore J.L."/>
            <person name="Grigoriev I.V."/>
            <person name="Lindberg D.R."/>
            <person name="Seaver E.C."/>
            <person name="Weisblat D.A."/>
            <person name="Putnam N.H."/>
            <person name="Rokhsar D.S."/>
        </authorList>
    </citation>
    <scope>NUCLEOTIDE SEQUENCE [LARGE SCALE GENOMIC DNA]</scope>
</reference>
<evidence type="ECO:0000256" key="3">
    <source>
        <dbReference type="ARBA" id="ARBA00022729"/>
    </source>
</evidence>
<accession>V4AF83</accession>
<evidence type="ECO:0000259" key="4">
    <source>
        <dbReference type="PROSITE" id="PS50871"/>
    </source>
</evidence>
<proteinExistence type="predicted"/>
<dbReference type="SMART" id="SM00110">
    <property type="entry name" value="C1Q"/>
    <property type="match status" value="1"/>
</dbReference>